<evidence type="ECO:0000259" key="1">
    <source>
        <dbReference type="Pfam" id="PF04807"/>
    </source>
</evidence>
<gene>
    <name evidence="2" type="primary">AC5</name>
</gene>
<dbReference type="Pfam" id="PF04807">
    <property type="entry name" value="Gemini_AC4_5"/>
    <property type="match status" value="1"/>
</dbReference>
<accession>A0A223HER1</accession>
<organism evidence="2">
    <name type="scientific">Tomato leaf curl purple vein virus</name>
    <dbReference type="NCBI Taxonomy" id="2021667"/>
    <lineage>
        <taxon>Viruses</taxon>
        <taxon>Monodnaviria</taxon>
        <taxon>Shotokuvirae</taxon>
        <taxon>Cressdnaviricota</taxon>
        <taxon>Repensiviricetes</taxon>
        <taxon>Geplafuvirales</taxon>
        <taxon>Geminiviridae</taxon>
        <taxon>Begomovirus</taxon>
        <taxon>Begomovirus solanumviolavenae</taxon>
    </lineage>
</organism>
<name>A0A223HER1_9GEMI</name>
<proteinExistence type="predicted"/>
<evidence type="ECO:0000313" key="2">
    <source>
        <dbReference type="EMBL" id="AST47740.1"/>
    </source>
</evidence>
<reference evidence="2" key="1">
    <citation type="submission" date="2016-11" db="EMBL/GenBank/DDBJ databases">
        <title>Tomato leaf curl purple vein virus: a novel new world monopartite begomovirus specie infecting tomato in Brazil.</title>
        <authorList>
            <person name="Macedo M.A."/>
            <person name="Albuquerque L."/>
            <person name="Souza J."/>
            <person name="Maliano M."/>
            <person name="Rojas M."/>
            <person name="Gilbertson R."/>
            <person name="Inoue Nagata A."/>
        </authorList>
    </citation>
    <scope>NUCLEOTIDE SEQUENCE</scope>
    <source>
        <strain evidence="2">BR:795:15</strain>
    </source>
</reference>
<dbReference type="InterPro" id="IPR006892">
    <property type="entry name" value="Gemini_AC4_5_cons_dom_1"/>
</dbReference>
<feature type="domain" description="Geminivirus AC4/5 conserved" evidence="1">
    <location>
        <begin position="37"/>
        <end position="69"/>
    </location>
</feature>
<dbReference type="EMBL" id="KY196217">
    <property type="protein sequence ID" value="AST47740.1"/>
    <property type="molecule type" value="Genomic_DNA"/>
</dbReference>
<protein>
    <submittedName>
        <fullName evidence="2">AC5</fullName>
    </submittedName>
</protein>
<sequence length="91" mass="9883">MGVHPPKTPYQGLLVAGILSTGNLRVELVQNLKTITEIVLHGGSTGLIVEHVEHLPKVHGRPIGSPVSDKPEHHTVRVILQLDILVHPHLP</sequence>